<dbReference type="AlphaFoldDB" id="A0A5N5WY57"/>
<evidence type="ECO:0000313" key="3">
    <source>
        <dbReference type="Proteomes" id="UP000326565"/>
    </source>
</evidence>
<protein>
    <recommendedName>
        <fullName evidence="4">Myb-like domain-containing protein</fullName>
    </recommendedName>
</protein>
<keyword evidence="3" id="KW-1185">Reference proteome</keyword>
<evidence type="ECO:0008006" key="4">
    <source>
        <dbReference type="Google" id="ProtNLM"/>
    </source>
</evidence>
<feature type="region of interest" description="Disordered" evidence="1">
    <location>
        <begin position="229"/>
        <end position="274"/>
    </location>
</feature>
<feature type="region of interest" description="Disordered" evidence="1">
    <location>
        <begin position="187"/>
        <end position="209"/>
    </location>
</feature>
<dbReference type="Proteomes" id="UP000326565">
    <property type="component" value="Unassembled WGS sequence"/>
</dbReference>
<evidence type="ECO:0000313" key="2">
    <source>
        <dbReference type="EMBL" id="KAB8071992.1"/>
    </source>
</evidence>
<proteinExistence type="predicted"/>
<feature type="compositionally biased region" description="Polar residues" evidence="1">
    <location>
        <begin position="229"/>
        <end position="247"/>
    </location>
</feature>
<accession>A0A5N5WY57</accession>
<gene>
    <name evidence="2" type="ORF">BDV29DRAFT_10633</name>
</gene>
<reference evidence="2 3" key="1">
    <citation type="submission" date="2019-04" db="EMBL/GenBank/DDBJ databases">
        <title>Friends and foes A comparative genomics study of 23 Aspergillus species from section Flavi.</title>
        <authorList>
            <consortium name="DOE Joint Genome Institute"/>
            <person name="Kjaerbolling I."/>
            <person name="Vesth T."/>
            <person name="Frisvad J.C."/>
            <person name="Nybo J.L."/>
            <person name="Theobald S."/>
            <person name="Kildgaard S."/>
            <person name="Isbrandt T."/>
            <person name="Kuo A."/>
            <person name="Sato A."/>
            <person name="Lyhne E.K."/>
            <person name="Kogle M.E."/>
            <person name="Wiebenga A."/>
            <person name="Kun R.S."/>
            <person name="Lubbers R.J."/>
            <person name="Makela M.R."/>
            <person name="Barry K."/>
            <person name="Chovatia M."/>
            <person name="Clum A."/>
            <person name="Daum C."/>
            <person name="Haridas S."/>
            <person name="He G."/>
            <person name="LaButti K."/>
            <person name="Lipzen A."/>
            <person name="Mondo S."/>
            <person name="Riley R."/>
            <person name="Salamov A."/>
            <person name="Simmons B.A."/>
            <person name="Magnuson J.K."/>
            <person name="Henrissat B."/>
            <person name="Mortensen U.H."/>
            <person name="Larsen T.O."/>
            <person name="Devries R.P."/>
            <person name="Grigoriev I.V."/>
            <person name="Machida M."/>
            <person name="Baker S.E."/>
            <person name="Andersen M.R."/>
        </authorList>
    </citation>
    <scope>NUCLEOTIDE SEQUENCE [LARGE SCALE GENOMIC DNA]</scope>
    <source>
        <strain evidence="2 3">CBS 151.66</strain>
    </source>
</reference>
<name>A0A5N5WY57_9EURO</name>
<organism evidence="2 3">
    <name type="scientific">Aspergillus leporis</name>
    <dbReference type="NCBI Taxonomy" id="41062"/>
    <lineage>
        <taxon>Eukaryota</taxon>
        <taxon>Fungi</taxon>
        <taxon>Dikarya</taxon>
        <taxon>Ascomycota</taxon>
        <taxon>Pezizomycotina</taxon>
        <taxon>Eurotiomycetes</taxon>
        <taxon>Eurotiomycetidae</taxon>
        <taxon>Eurotiales</taxon>
        <taxon>Aspergillaceae</taxon>
        <taxon>Aspergillus</taxon>
        <taxon>Aspergillus subgen. Circumdati</taxon>
    </lineage>
</organism>
<dbReference type="EMBL" id="ML732258">
    <property type="protein sequence ID" value="KAB8071992.1"/>
    <property type="molecule type" value="Genomic_DNA"/>
</dbReference>
<sequence>MSFSMDRQVSYNGPLVISPPVPKSQSSTIPSPCPLPCCFPSSLSYGTMNHPLPPKPPVSKYCVHAYVPHVRDPGISPGNSTARQIDRGGCLNVDSESRSSSGHQVSLAETNDTLSAAENVILPSGEDFSRDVKSSSDKMSSVDVNIDDFPHPDTFFLVGTRNDNDARSHRLSVSLRCVDDVEYHVTPEVPDAGPSSEEDVTGTNHDNGHVDLIPCVPDVTRLENCTVSSQSAEQQLSRPSIQHSTESTRLHPAGRKRPASAALETEIETTSGPQTRARVRAKARVGASHCFPASRRVQPYSTAEDDLLRKLVARGLPWEQVQM</sequence>
<evidence type="ECO:0000256" key="1">
    <source>
        <dbReference type="SAM" id="MobiDB-lite"/>
    </source>
</evidence>
<dbReference type="OrthoDB" id="4506575at2759"/>